<dbReference type="EMBL" id="CM000784">
    <property type="protein sequence ID" value="AQK93249.1"/>
    <property type="molecule type" value="Genomic_DNA"/>
</dbReference>
<dbReference type="AlphaFoldDB" id="A0A1D6FNM2"/>
<dbReference type="InterPro" id="IPR036397">
    <property type="entry name" value="RNaseH_sf"/>
</dbReference>
<evidence type="ECO:0000313" key="1">
    <source>
        <dbReference type="EMBL" id="AQK93249.1"/>
    </source>
</evidence>
<proteinExistence type="predicted"/>
<reference evidence="1" key="1">
    <citation type="submission" date="2015-12" db="EMBL/GenBank/DDBJ databases">
        <title>Update maize B73 reference genome by single molecule sequencing technologies.</title>
        <authorList>
            <consortium name="Maize Genome Sequencing Project"/>
            <person name="Ware D."/>
        </authorList>
    </citation>
    <scope>NUCLEOTIDE SEQUENCE</scope>
    <source>
        <tissue evidence="1">Seedling</tissue>
    </source>
</reference>
<dbReference type="OMA" id="GATETHY"/>
<dbReference type="SUPFAM" id="SSF53098">
    <property type="entry name" value="Ribonuclease H-like"/>
    <property type="match status" value="1"/>
</dbReference>
<name>A0A1D6FNM2_MAIZE</name>
<dbReference type="Gene3D" id="3.30.420.10">
    <property type="entry name" value="Ribonuclease H-like superfamily/Ribonuclease H"/>
    <property type="match status" value="1"/>
</dbReference>
<dbReference type="PANTHER" id="PTHR47765:SF2">
    <property type="entry name" value="EXONUCLEASE MUT-7 HOMOLOG"/>
    <property type="match status" value="1"/>
</dbReference>
<organism evidence="1">
    <name type="scientific">Zea mays</name>
    <name type="common">Maize</name>
    <dbReference type="NCBI Taxonomy" id="4577"/>
    <lineage>
        <taxon>Eukaryota</taxon>
        <taxon>Viridiplantae</taxon>
        <taxon>Streptophyta</taxon>
        <taxon>Embryophyta</taxon>
        <taxon>Tracheophyta</taxon>
        <taxon>Spermatophyta</taxon>
        <taxon>Magnoliopsida</taxon>
        <taxon>Liliopsida</taxon>
        <taxon>Poales</taxon>
        <taxon>Poaceae</taxon>
        <taxon>PACMAD clade</taxon>
        <taxon>Panicoideae</taxon>
        <taxon>Andropogonodae</taxon>
        <taxon>Andropogoneae</taxon>
        <taxon>Tripsacinae</taxon>
        <taxon>Zea</taxon>
    </lineage>
</organism>
<sequence>MGRFEQVTPEGPETNQHDEQRSIRLHAFSDLSHVPAATFIYLLKDCYGYGTPTNKLHVSLFILLHLLKSTLLLILFHCSDLLLTFNSGTNKATSKFKILMQLVKVALHNGPQPGPFTYVVQCMYIVPLLGKTYSEGFSHMLTSSLKHLKSVESAQKDFLEAKHLAAQLVLDILDSIVPHENRILVKLLETFEIELRDMARALYDSELDDGDLMKAREHLRQQVKRCMESESNALAVTLITHFSIQCCDESFIIKLIKNNQLEIAEQCAIFMGKEMISLVVQKYLDMKMLKSANKLVKEHELTEEFPDVSYLYKESSVKKLAEKGCWDIAETRAKKDTKLLEYLVMCVHIGTINVLSDPNLFEQLGTIYIFKKVHIICYLFCIDYISILDALIYHVQAVPEKVFCVSDYLDLKKLDVEEIVWVDEINGLLNATSDIEACKIIGMDCEWRPNFEKNTKSSKVSIIQIASDKIAFIFDLIKLYEDDPKALDSCLRRVMCSSKILKLGNVMYL</sequence>
<dbReference type="InterPro" id="IPR012337">
    <property type="entry name" value="RNaseH-like_sf"/>
</dbReference>
<dbReference type="PANTHER" id="PTHR47765">
    <property type="entry name" value="3'-5' EXONUCLEASE DOMAIN-CONTAINING PROTEIN"/>
    <property type="match status" value="1"/>
</dbReference>
<dbReference type="ExpressionAtlas" id="A0A1D6FNM2">
    <property type="expression patterns" value="baseline and differential"/>
</dbReference>
<dbReference type="GO" id="GO:0016740">
    <property type="term" value="F:transferase activity"/>
    <property type="evidence" value="ECO:0007669"/>
    <property type="project" value="UniProtKB-KW"/>
</dbReference>
<dbReference type="InterPro" id="IPR052408">
    <property type="entry name" value="Exonuclease_MUT-7-like"/>
</dbReference>
<accession>A0A1D6FNM2</accession>
<protein>
    <submittedName>
        <fullName evidence="1">Polynucleotidyl transferase ribonuclease H-like superfamily protein</fullName>
    </submittedName>
</protein>
<keyword evidence="1" id="KW-0808">Transferase</keyword>
<dbReference type="GO" id="GO:0003676">
    <property type="term" value="F:nucleic acid binding"/>
    <property type="evidence" value="ECO:0007669"/>
    <property type="project" value="InterPro"/>
</dbReference>
<gene>
    <name evidence="1" type="ORF">ZEAMMB73_Zm00001d010021</name>
</gene>